<dbReference type="GO" id="GO:0005829">
    <property type="term" value="C:cytosol"/>
    <property type="evidence" value="ECO:0007669"/>
    <property type="project" value="TreeGrafter"/>
</dbReference>
<reference evidence="3 4" key="1">
    <citation type="journal article" date="2014" name="Microbiology">
        <title>Unravelling the complete genome sequence of Advenella mimigardefordensis strain DPN7T and novel insights in the catabolism of the xenobiotic polythioester precursor 3,3'-dithiodipropionate.</title>
        <authorList>
            <person name="Wubbeler J.H."/>
            <person name="Hiessl S."/>
            <person name="Schuldes J."/>
            <person name="Thurmer A."/>
            <person name="Daniel R."/>
            <person name="Steinbuchel A."/>
        </authorList>
    </citation>
    <scope>NUCLEOTIDE SEQUENCE [LARGE SCALE GENOMIC DNA]</scope>
    <source>
        <strain evidence="4">DSM 17166 / LMG 22922 / DPN7</strain>
    </source>
</reference>
<protein>
    <submittedName>
        <fullName evidence="3">Putative type III secretion system protein</fullName>
    </submittedName>
</protein>
<organism evidence="3 4">
    <name type="scientific">Advenella mimigardefordensis (strain DSM 17166 / LMG 22922 / DPN7)</name>
    <dbReference type="NCBI Taxonomy" id="1247726"/>
    <lineage>
        <taxon>Bacteria</taxon>
        <taxon>Pseudomonadati</taxon>
        <taxon>Pseudomonadota</taxon>
        <taxon>Betaproteobacteria</taxon>
        <taxon>Burkholderiales</taxon>
        <taxon>Alcaligenaceae</taxon>
    </lineage>
</organism>
<dbReference type="KEGG" id="amim:MIM_c00720"/>
<keyword evidence="1" id="KW-0813">Transport</keyword>
<dbReference type="EMBL" id="CP003915">
    <property type="protein sequence ID" value="AHG62175.1"/>
    <property type="molecule type" value="Genomic_DNA"/>
</dbReference>
<evidence type="ECO:0000313" key="3">
    <source>
        <dbReference type="EMBL" id="AHG62175.1"/>
    </source>
</evidence>
<dbReference type="Pfam" id="PF06635">
    <property type="entry name" value="T3SS_SCTL"/>
    <property type="match status" value="1"/>
</dbReference>
<evidence type="ECO:0000256" key="2">
    <source>
        <dbReference type="ARBA" id="ARBA00022927"/>
    </source>
</evidence>
<proteinExistence type="predicted"/>
<dbReference type="GO" id="GO:0015031">
    <property type="term" value="P:protein transport"/>
    <property type="evidence" value="ECO:0007669"/>
    <property type="project" value="UniProtKB-KW"/>
</dbReference>
<accession>W0P9U5</accession>
<dbReference type="Proteomes" id="UP000019095">
    <property type="component" value="Chromosome"/>
</dbReference>
<dbReference type="PANTHER" id="PTHR34982:SF1">
    <property type="entry name" value="FLAGELLAR ASSEMBLY PROTEIN FLIH"/>
    <property type="match status" value="1"/>
</dbReference>
<dbReference type="PATRIC" id="fig|1247726.3.peg.78"/>
<dbReference type="PANTHER" id="PTHR34982">
    <property type="entry name" value="YOP PROTEINS TRANSLOCATION PROTEIN L"/>
    <property type="match status" value="1"/>
</dbReference>
<evidence type="ECO:0000313" key="4">
    <source>
        <dbReference type="Proteomes" id="UP000019095"/>
    </source>
</evidence>
<dbReference type="InterPro" id="IPR051472">
    <property type="entry name" value="T3SS_Stator/FliH"/>
</dbReference>
<gene>
    <name evidence="3" type="ORF">MIM_c00720</name>
</gene>
<name>W0P9U5_ADVMD</name>
<keyword evidence="2" id="KW-0653">Protein transport</keyword>
<dbReference type="InterPro" id="IPR010586">
    <property type="entry name" value="T3SS_stator_protein"/>
</dbReference>
<dbReference type="STRING" id="1247726.MIM_c00720"/>
<keyword evidence="4" id="KW-1185">Reference proteome</keyword>
<dbReference type="AlphaFoldDB" id="W0P9U5"/>
<dbReference type="HOGENOM" id="CLU_1197747_0_0_4"/>
<sequence>MDRATRLECRRARHRQARIRHIDATGCANIMSNTEMSHKDATILRADSVAAWREGERHLEQATQDVAALKKLAQEDAVRERERGWQAGFDEGRQAGLEEAARLARQLTAEHDAYLDGLTSQLASAIDASVKKILAGLDDAELIAALARKAIEDMQALNTIVLRVPPAMVNALQAKQLCFKGKPLPVRADDSLLNDMCYMDTPLGTVQLTAQTQWARIFSTLSPAQEVTDAD</sequence>
<evidence type="ECO:0000256" key="1">
    <source>
        <dbReference type="ARBA" id="ARBA00022448"/>
    </source>
</evidence>